<sequence>MWRKGPVNAKNFIYYSNMESTRNIEPYFKPNSVFITYVFLSIELVIVLISNESDDIPDELIYYFDTTNSFIENDSQGITSLTENSTVNITEFTENYRVMCSNFHPRYCKSNVCLFTHYIIAFNIL</sequence>
<dbReference type="AlphaFoldDB" id="A0A1Y1X002"/>
<protein>
    <submittedName>
        <fullName evidence="1">Uncharacterized protein</fullName>
    </submittedName>
</protein>
<organism evidence="1 2">
    <name type="scientific">Anaeromyces robustus</name>
    <dbReference type="NCBI Taxonomy" id="1754192"/>
    <lineage>
        <taxon>Eukaryota</taxon>
        <taxon>Fungi</taxon>
        <taxon>Fungi incertae sedis</taxon>
        <taxon>Chytridiomycota</taxon>
        <taxon>Chytridiomycota incertae sedis</taxon>
        <taxon>Neocallimastigomycetes</taxon>
        <taxon>Neocallimastigales</taxon>
        <taxon>Neocallimastigaceae</taxon>
        <taxon>Anaeromyces</taxon>
    </lineage>
</organism>
<reference evidence="1 2" key="2">
    <citation type="submission" date="2016-08" db="EMBL/GenBank/DDBJ databases">
        <title>Pervasive Adenine N6-methylation of Active Genes in Fungi.</title>
        <authorList>
            <consortium name="DOE Joint Genome Institute"/>
            <person name="Mondo S.J."/>
            <person name="Dannebaum R.O."/>
            <person name="Kuo R.C."/>
            <person name="Labutti K."/>
            <person name="Haridas S."/>
            <person name="Kuo A."/>
            <person name="Salamov A."/>
            <person name="Ahrendt S.R."/>
            <person name="Lipzen A."/>
            <person name="Sullivan W."/>
            <person name="Andreopoulos W.B."/>
            <person name="Clum A."/>
            <person name="Lindquist E."/>
            <person name="Daum C."/>
            <person name="Ramamoorthy G.K."/>
            <person name="Gryganskyi A."/>
            <person name="Culley D."/>
            <person name="Magnuson J.K."/>
            <person name="James T.Y."/>
            <person name="O'Malley M.A."/>
            <person name="Stajich J.E."/>
            <person name="Spatafora J.W."/>
            <person name="Visel A."/>
            <person name="Grigoriev I.V."/>
        </authorList>
    </citation>
    <scope>NUCLEOTIDE SEQUENCE [LARGE SCALE GENOMIC DNA]</scope>
    <source>
        <strain evidence="1 2">S4</strain>
    </source>
</reference>
<reference evidence="1 2" key="1">
    <citation type="submission" date="2016-08" db="EMBL/GenBank/DDBJ databases">
        <title>A Parts List for Fungal Cellulosomes Revealed by Comparative Genomics.</title>
        <authorList>
            <consortium name="DOE Joint Genome Institute"/>
            <person name="Haitjema C.H."/>
            <person name="Gilmore S.P."/>
            <person name="Henske J.K."/>
            <person name="Solomon K.V."/>
            <person name="De Groot R."/>
            <person name="Kuo A."/>
            <person name="Mondo S.J."/>
            <person name="Salamov A.A."/>
            <person name="Labutti K."/>
            <person name="Zhao Z."/>
            <person name="Chiniquy J."/>
            <person name="Barry K."/>
            <person name="Brewer H.M."/>
            <person name="Purvine S.O."/>
            <person name="Wright A.T."/>
            <person name="Boxma B."/>
            <person name="Van Alen T."/>
            <person name="Hackstein J.H."/>
            <person name="Baker S.E."/>
            <person name="Grigoriev I.V."/>
            <person name="O'Malley M.A."/>
        </authorList>
    </citation>
    <scope>NUCLEOTIDE SEQUENCE [LARGE SCALE GENOMIC DNA]</scope>
    <source>
        <strain evidence="1 2">S4</strain>
    </source>
</reference>
<evidence type="ECO:0000313" key="1">
    <source>
        <dbReference type="EMBL" id="ORX79159.1"/>
    </source>
</evidence>
<accession>A0A1Y1X002</accession>
<evidence type="ECO:0000313" key="2">
    <source>
        <dbReference type="Proteomes" id="UP000193944"/>
    </source>
</evidence>
<keyword evidence="2" id="KW-1185">Reference proteome</keyword>
<proteinExistence type="predicted"/>
<comment type="caution">
    <text evidence="1">The sequence shown here is derived from an EMBL/GenBank/DDBJ whole genome shotgun (WGS) entry which is preliminary data.</text>
</comment>
<dbReference type="Proteomes" id="UP000193944">
    <property type="component" value="Unassembled WGS sequence"/>
</dbReference>
<name>A0A1Y1X002_9FUNG</name>
<gene>
    <name evidence="1" type="ORF">BCR32DRAFT_246612</name>
</gene>
<dbReference type="EMBL" id="MCFG01000185">
    <property type="protein sequence ID" value="ORX79159.1"/>
    <property type="molecule type" value="Genomic_DNA"/>
</dbReference>